<dbReference type="InterPro" id="IPR032382">
    <property type="entry name" value="AltA1"/>
</dbReference>
<gene>
    <name evidence="8" type="ORF">FB567DRAFT_533475</name>
</gene>
<protein>
    <recommendedName>
        <fullName evidence="7">AA1-like domain-containing protein</fullName>
    </recommendedName>
</protein>
<feature type="compositionally biased region" description="Polar residues" evidence="6">
    <location>
        <begin position="1"/>
        <end position="19"/>
    </location>
</feature>
<keyword evidence="3" id="KW-0732">Signal</keyword>
<evidence type="ECO:0000256" key="6">
    <source>
        <dbReference type="SAM" id="MobiDB-lite"/>
    </source>
</evidence>
<dbReference type="Proteomes" id="UP000813461">
    <property type="component" value="Unassembled WGS sequence"/>
</dbReference>
<dbReference type="PROSITE" id="PS51895">
    <property type="entry name" value="AA1"/>
    <property type="match status" value="1"/>
</dbReference>
<organism evidence="8 9">
    <name type="scientific">Paraphoma chrysanthemicola</name>
    <dbReference type="NCBI Taxonomy" id="798071"/>
    <lineage>
        <taxon>Eukaryota</taxon>
        <taxon>Fungi</taxon>
        <taxon>Dikarya</taxon>
        <taxon>Ascomycota</taxon>
        <taxon>Pezizomycotina</taxon>
        <taxon>Dothideomycetes</taxon>
        <taxon>Pleosporomycetidae</taxon>
        <taxon>Pleosporales</taxon>
        <taxon>Pleosporineae</taxon>
        <taxon>Phaeosphaeriaceae</taxon>
        <taxon>Paraphoma</taxon>
    </lineage>
</organism>
<evidence type="ECO:0000256" key="2">
    <source>
        <dbReference type="ARBA" id="ARBA00022525"/>
    </source>
</evidence>
<evidence type="ECO:0000256" key="4">
    <source>
        <dbReference type="ARBA" id="ARBA00023157"/>
    </source>
</evidence>
<comment type="caution">
    <text evidence="5">Lacks conserved residue(s) required for the propagation of feature annotation.</text>
</comment>
<dbReference type="GO" id="GO:0005576">
    <property type="term" value="C:extracellular region"/>
    <property type="evidence" value="ECO:0007669"/>
    <property type="project" value="UniProtKB-SubCell"/>
</dbReference>
<dbReference type="Pfam" id="PF16541">
    <property type="entry name" value="AltA1"/>
    <property type="match status" value="1"/>
</dbReference>
<comment type="subcellular location">
    <subcellularLocation>
        <location evidence="1">Secreted</location>
    </subcellularLocation>
</comment>
<keyword evidence="4 5" id="KW-1015">Disulfide bond</keyword>
<evidence type="ECO:0000256" key="3">
    <source>
        <dbReference type="ARBA" id="ARBA00022729"/>
    </source>
</evidence>
<name>A0A8K0R0F7_9PLEO</name>
<sequence>MHFQSTSPSHHQTKAQQHSTIKLTTHHLKLNTTIRNITIMQFIAAASLFAAAALAAPTPQTTDCPNPAHCGPAPDPATYENIDIADYYLRKNNGIQAVGFTLSGDSAKNVSCSIGATSVPSEVVICGTSDYRFGLIEPEAGSFSDVGLAIYHETSPFAGKTGNVTVPTYCRAGGNGPDDFVCSQTSFVTVVITA</sequence>
<proteinExistence type="predicted"/>
<dbReference type="AlphaFoldDB" id="A0A8K0R0F7"/>
<dbReference type="OrthoDB" id="3928926at2759"/>
<comment type="caution">
    <text evidence="8">The sequence shown here is derived from an EMBL/GenBank/DDBJ whole genome shotgun (WGS) entry which is preliminary data.</text>
</comment>
<feature type="disulfide bond" evidence="5">
    <location>
        <begin position="170"/>
        <end position="182"/>
    </location>
</feature>
<feature type="domain" description="AA1-like" evidence="7">
    <location>
        <begin position="77"/>
        <end position="194"/>
    </location>
</feature>
<keyword evidence="2" id="KW-0964">Secreted</keyword>
<evidence type="ECO:0000256" key="1">
    <source>
        <dbReference type="ARBA" id="ARBA00004613"/>
    </source>
</evidence>
<evidence type="ECO:0000256" key="5">
    <source>
        <dbReference type="PROSITE-ProRule" id="PRU01243"/>
    </source>
</evidence>
<evidence type="ECO:0000259" key="7">
    <source>
        <dbReference type="PROSITE" id="PS51895"/>
    </source>
</evidence>
<evidence type="ECO:0000313" key="9">
    <source>
        <dbReference type="Proteomes" id="UP000813461"/>
    </source>
</evidence>
<feature type="region of interest" description="Disordered" evidence="6">
    <location>
        <begin position="1"/>
        <end position="20"/>
    </location>
</feature>
<dbReference type="Gene3D" id="2.40.350.20">
    <property type="match status" value="1"/>
</dbReference>
<evidence type="ECO:0000313" key="8">
    <source>
        <dbReference type="EMBL" id="KAH7078233.1"/>
    </source>
</evidence>
<keyword evidence="9" id="KW-1185">Reference proteome</keyword>
<dbReference type="EMBL" id="JAGMVJ010000017">
    <property type="protein sequence ID" value="KAH7078233.1"/>
    <property type="molecule type" value="Genomic_DNA"/>
</dbReference>
<accession>A0A8K0R0F7</accession>
<reference evidence="8" key="1">
    <citation type="journal article" date="2021" name="Nat. Commun.">
        <title>Genetic determinants of endophytism in the Arabidopsis root mycobiome.</title>
        <authorList>
            <person name="Mesny F."/>
            <person name="Miyauchi S."/>
            <person name="Thiergart T."/>
            <person name="Pickel B."/>
            <person name="Atanasova L."/>
            <person name="Karlsson M."/>
            <person name="Huettel B."/>
            <person name="Barry K.W."/>
            <person name="Haridas S."/>
            <person name="Chen C."/>
            <person name="Bauer D."/>
            <person name="Andreopoulos W."/>
            <person name="Pangilinan J."/>
            <person name="LaButti K."/>
            <person name="Riley R."/>
            <person name="Lipzen A."/>
            <person name="Clum A."/>
            <person name="Drula E."/>
            <person name="Henrissat B."/>
            <person name="Kohler A."/>
            <person name="Grigoriev I.V."/>
            <person name="Martin F.M."/>
            <person name="Hacquard S."/>
        </authorList>
    </citation>
    <scope>NUCLEOTIDE SEQUENCE</scope>
    <source>
        <strain evidence="8">MPI-SDFR-AT-0120</strain>
    </source>
</reference>